<dbReference type="Proteomes" id="UP000051254">
    <property type="component" value="Unassembled WGS sequence"/>
</dbReference>
<dbReference type="PANTHER" id="PTHR40254">
    <property type="entry name" value="BLR0577 PROTEIN"/>
    <property type="match status" value="1"/>
</dbReference>
<dbReference type="InterPro" id="IPR052189">
    <property type="entry name" value="L-asp_N-monooxygenase_NS-form"/>
</dbReference>
<name>A0A0R0BZN1_9GAMM</name>
<protein>
    <submittedName>
        <fullName evidence="2">Pyridine nucleotide-disulfide oxidoreductase</fullName>
    </submittedName>
</protein>
<dbReference type="InterPro" id="IPR036188">
    <property type="entry name" value="FAD/NAD-bd_sf"/>
</dbReference>
<dbReference type="RefSeq" id="WP_057664902.1">
    <property type="nucleotide sequence ID" value="NZ_LDJH01000009.1"/>
</dbReference>
<evidence type="ECO:0000313" key="2">
    <source>
        <dbReference type="EMBL" id="KRG58689.1"/>
    </source>
</evidence>
<dbReference type="Pfam" id="PF13454">
    <property type="entry name" value="NAD_binding_9"/>
    <property type="match status" value="1"/>
</dbReference>
<accession>A0A0R0BZN1</accession>
<dbReference type="SUPFAM" id="SSF51905">
    <property type="entry name" value="FAD/NAD(P)-binding domain"/>
    <property type="match status" value="2"/>
</dbReference>
<gene>
    <name evidence="2" type="ORF">ABB25_05885</name>
</gene>
<reference evidence="2 3" key="1">
    <citation type="submission" date="2015-05" db="EMBL/GenBank/DDBJ databases">
        <title>Genome sequencing and analysis of members of genus Stenotrophomonas.</title>
        <authorList>
            <person name="Patil P.P."/>
            <person name="Midha S."/>
            <person name="Patil P.B."/>
        </authorList>
    </citation>
    <scope>NUCLEOTIDE SEQUENCE [LARGE SCALE GENOMIC DNA]</scope>
    <source>
        <strain evidence="2 3">DSM 17805</strain>
    </source>
</reference>
<dbReference type="AlphaFoldDB" id="A0A0R0BZN1"/>
<dbReference type="STRING" id="266128.ABB25_05885"/>
<evidence type="ECO:0000259" key="1">
    <source>
        <dbReference type="Pfam" id="PF13454"/>
    </source>
</evidence>
<dbReference type="EMBL" id="LDJH01000009">
    <property type="protein sequence ID" value="KRG58689.1"/>
    <property type="molecule type" value="Genomic_DNA"/>
</dbReference>
<sequence length="464" mass="49920">MTESNHAPTVDLAIIGGGAAGVLTAIHALCQARPGLQLALIEPDLPLARGVAYATGHEGHLLNVPAGKMSGFADVPDDFLDYLCQLQAYPELDRDALARHYVSRRHYAAYLQLRLRQAQQGSAAQLQLVNDSVSALQPEGDGLRLVLGDGSALRAGAVSVAVGNTLRPLPARGAQLLSRAQRVEAWDYPAVQAIDPGVDVCIVGSGLSMADSVVSLLANGHRGVMHVISRHALLPLPHAEGGAADFDPQPLLAMNLRQRLRGLRQHARQAQAQGLPWQAVMDRIRPLGQALWQSLSAADQRRFLRHVVRYWDVHRHRIAPSVHAQLQALRERGQLQLHRGRIDAVSADGDHVRLTGDGRRGSRLHLQVQCVVNATGVETRGQAMRNPLLQQLLASGLARPGPHGIGLDTAPDGQLLDADGTPHPRIQVIGSLRIGSLWESLAIPELRVQAAQAAQWMLAQAGLP</sequence>
<dbReference type="PANTHER" id="PTHR40254:SF1">
    <property type="entry name" value="BLR0577 PROTEIN"/>
    <property type="match status" value="1"/>
</dbReference>
<dbReference type="InterPro" id="IPR038732">
    <property type="entry name" value="HpyO/CreE_NAD-binding"/>
</dbReference>
<dbReference type="OrthoDB" id="101972at2"/>
<dbReference type="PRINTS" id="PR00368">
    <property type="entry name" value="FADPNR"/>
</dbReference>
<dbReference type="Gene3D" id="3.50.50.60">
    <property type="entry name" value="FAD/NAD(P)-binding domain"/>
    <property type="match status" value="1"/>
</dbReference>
<keyword evidence="3" id="KW-1185">Reference proteome</keyword>
<proteinExistence type="predicted"/>
<comment type="caution">
    <text evidence="2">The sequence shown here is derived from an EMBL/GenBank/DDBJ whole genome shotgun (WGS) entry which is preliminary data.</text>
</comment>
<feature type="domain" description="FAD-dependent urate hydroxylase HpyO/Asp monooxygenase CreE-like FAD/NAD(P)-binding" evidence="1">
    <location>
        <begin position="13"/>
        <end position="164"/>
    </location>
</feature>
<organism evidence="2 3">
    <name type="scientific">Stenotrophomonas koreensis</name>
    <dbReference type="NCBI Taxonomy" id="266128"/>
    <lineage>
        <taxon>Bacteria</taxon>
        <taxon>Pseudomonadati</taxon>
        <taxon>Pseudomonadota</taxon>
        <taxon>Gammaproteobacteria</taxon>
        <taxon>Lysobacterales</taxon>
        <taxon>Lysobacteraceae</taxon>
        <taxon>Stenotrophomonas</taxon>
    </lineage>
</organism>
<dbReference type="PATRIC" id="fig|266128.3.peg.2844"/>
<evidence type="ECO:0000313" key="3">
    <source>
        <dbReference type="Proteomes" id="UP000051254"/>
    </source>
</evidence>